<dbReference type="PROSITE" id="PS50111">
    <property type="entry name" value="CHEMOTAXIS_TRANSDUC_2"/>
    <property type="match status" value="1"/>
</dbReference>
<evidence type="ECO:0000256" key="1">
    <source>
        <dbReference type="ARBA" id="ARBA00004370"/>
    </source>
</evidence>
<dbReference type="InterPro" id="IPR051310">
    <property type="entry name" value="MCP_chemotaxis"/>
</dbReference>
<dbReference type="Proteomes" id="UP000501534">
    <property type="component" value="Chromosome"/>
</dbReference>
<proteinExistence type="inferred from homology"/>
<dbReference type="GO" id="GO:0006935">
    <property type="term" value="P:chemotaxis"/>
    <property type="evidence" value="ECO:0007669"/>
    <property type="project" value="InterPro"/>
</dbReference>
<feature type="region of interest" description="Disordered" evidence="5">
    <location>
        <begin position="390"/>
        <end position="432"/>
    </location>
</feature>
<dbReference type="EMBL" id="CP053069">
    <property type="protein sequence ID" value="QJR10935.1"/>
    <property type="molecule type" value="Genomic_DNA"/>
</dbReference>
<dbReference type="GO" id="GO:0005886">
    <property type="term" value="C:plasma membrane"/>
    <property type="evidence" value="ECO:0007669"/>
    <property type="project" value="TreeGrafter"/>
</dbReference>
<dbReference type="FunFam" id="1.10.287.950:FF:000001">
    <property type="entry name" value="Methyl-accepting chemotaxis sensory transducer"/>
    <property type="match status" value="1"/>
</dbReference>
<protein>
    <recommendedName>
        <fullName evidence="6">Methyl-accepting transducer domain-containing protein</fullName>
    </recommendedName>
</protein>
<dbReference type="PRINTS" id="PR00260">
    <property type="entry name" value="CHEMTRNSDUCR"/>
</dbReference>
<dbReference type="GO" id="GO:0007165">
    <property type="term" value="P:signal transduction"/>
    <property type="evidence" value="ECO:0007669"/>
    <property type="project" value="UniProtKB-KW"/>
</dbReference>
<keyword evidence="2" id="KW-0488">Methylation</keyword>
<keyword evidence="4" id="KW-0807">Transducer</keyword>
<name>A0A6M4GV95_9PROT</name>
<evidence type="ECO:0000313" key="8">
    <source>
        <dbReference type="Proteomes" id="UP000501534"/>
    </source>
</evidence>
<evidence type="ECO:0000256" key="4">
    <source>
        <dbReference type="PROSITE-ProRule" id="PRU00284"/>
    </source>
</evidence>
<evidence type="ECO:0000256" key="3">
    <source>
        <dbReference type="ARBA" id="ARBA00029447"/>
    </source>
</evidence>
<comment type="similarity">
    <text evidence="3">Belongs to the methyl-accepting chemotaxis (MCP) protein family.</text>
</comment>
<sequence length="432" mass="46119">MNENKKMHWFFRPAAALLIRMQYKSKLPILASLFCVPLVIALVAPPSGWTSPSAWAVALTFAFAWYCMGAHISAADESWLHVQRVAGRLSEHDLRGLDSDGYSRDEASEALGSGHFGRLHATLLDTHDRLRELVTHARVSADAARIAADELASGNVNLSQRTEQQASTLEETASGMEELAATVKQNADNCKLANDLSGNAVGVANKGAELVHRIVTTMTLIDKSSKKIVDIIGVIESIAFQTNILALNAAVEAARAGEQGRGFAVVAGEVRSLAQRSAEAAKEIKSLIGESVGNVDQGAKLVQDAGHIMNDVVVSVKQVKDLISEVAVASREQSSGVGEMNKALMQLEGMTQQNAALVEQATASALTFKEEAAQLSGLVRQFRLDDSEDLPGAEPYAAPVSAPEPVAVVPPRPARGLGFKPKGAGHEEWEEF</sequence>
<accession>A0A6M4GV95</accession>
<evidence type="ECO:0000256" key="2">
    <source>
        <dbReference type="ARBA" id="ARBA00022481"/>
    </source>
</evidence>
<dbReference type="PANTHER" id="PTHR43531:SF14">
    <property type="entry name" value="METHYL-ACCEPTING CHEMOTAXIS PROTEIN I-RELATED"/>
    <property type="match status" value="1"/>
</dbReference>
<dbReference type="GO" id="GO:0004888">
    <property type="term" value="F:transmembrane signaling receptor activity"/>
    <property type="evidence" value="ECO:0007669"/>
    <property type="project" value="InterPro"/>
</dbReference>
<evidence type="ECO:0000256" key="5">
    <source>
        <dbReference type="SAM" id="MobiDB-lite"/>
    </source>
</evidence>
<reference evidence="7 8" key="1">
    <citation type="submission" date="2020-04" db="EMBL/GenBank/DDBJ databases">
        <title>Usitatibacter rugosus gen. nov., sp. nov. and Usitatibacter palustris sp. nov., novel members of Usitatibacteraceae fam. nov. within the order Nitrosomonadales isolated from soil.</title>
        <authorList>
            <person name="Huber K.J."/>
            <person name="Neumann-Schaal M."/>
            <person name="Geppert A."/>
            <person name="Luckner M."/>
            <person name="Wanner G."/>
            <person name="Overmann J."/>
        </authorList>
    </citation>
    <scope>NUCLEOTIDE SEQUENCE [LARGE SCALE GENOMIC DNA]</scope>
    <source>
        <strain evidence="7 8">0125_3</strain>
    </source>
</reference>
<organism evidence="7 8">
    <name type="scientific">Usitatibacter rugosus</name>
    <dbReference type="NCBI Taxonomy" id="2732067"/>
    <lineage>
        <taxon>Bacteria</taxon>
        <taxon>Pseudomonadati</taxon>
        <taxon>Pseudomonadota</taxon>
        <taxon>Betaproteobacteria</taxon>
        <taxon>Nitrosomonadales</taxon>
        <taxon>Usitatibacteraceae</taxon>
        <taxon>Usitatibacter</taxon>
    </lineage>
</organism>
<keyword evidence="8" id="KW-1185">Reference proteome</keyword>
<dbReference type="SMART" id="SM00283">
    <property type="entry name" value="MA"/>
    <property type="match status" value="1"/>
</dbReference>
<dbReference type="CDD" id="cd11386">
    <property type="entry name" value="MCP_signal"/>
    <property type="match status" value="1"/>
</dbReference>
<dbReference type="SUPFAM" id="SSF58104">
    <property type="entry name" value="Methyl-accepting chemotaxis protein (MCP) signaling domain"/>
    <property type="match status" value="1"/>
</dbReference>
<dbReference type="KEGG" id="uru:DSM104443_02005"/>
<dbReference type="Pfam" id="PF00015">
    <property type="entry name" value="MCPsignal"/>
    <property type="match status" value="1"/>
</dbReference>
<dbReference type="AlphaFoldDB" id="A0A6M4GV95"/>
<dbReference type="InterPro" id="IPR004090">
    <property type="entry name" value="Chemotax_Me-accpt_rcpt"/>
</dbReference>
<dbReference type="Gene3D" id="1.10.287.950">
    <property type="entry name" value="Methyl-accepting chemotaxis protein"/>
    <property type="match status" value="1"/>
</dbReference>
<feature type="domain" description="Methyl-accepting transducer" evidence="6">
    <location>
        <begin position="140"/>
        <end position="369"/>
    </location>
</feature>
<gene>
    <name evidence="7" type="ORF">DSM104443_02005</name>
</gene>
<dbReference type="PANTHER" id="PTHR43531">
    <property type="entry name" value="PROTEIN ICFG"/>
    <property type="match status" value="1"/>
</dbReference>
<dbReference type="InterPro" id="IPR004089">
    <property type="entry name" value="MCPsignal_dom"/>
</dbReference>
<comment type="subcellular location">
    <subcellularLocation>
        <location evidence="1">Membrane</location>
    </subcellularLocation>
</comment>
<feature type="compositionally biased region" description="Low complexity" evidence="5">
    <location>
        <begin position="393"/>
        <end position="407"/>
    </location>
</feature>
<evidence type="ECO:0000259" key="6">
    <source>
        <dbReference type="PROSITE" id="PS50111"/>
    </source>
</evidence>
<evidence type="ECO:0000313" key="7">
    <source>
        <dbReference type="EMBL" id="QJR10935.1"/>
    </source>
</evidence>